<accession>A0A4Y2SD14</accession>
<dbReference type="InterPro" id="IPR000358">
    <property type="entry name" value="RNR_small_fam"/>
</dbReference>
<dbReference type="GO" id="GO:0005829">
    <property type="term" value="C:cytosol"/>
    <property type="evidence" value="ECO:0007669"/>
    <property type="project" value="TreeGrafter"/>
</dbReference>
<name>A0A4Y2SD14_ARAVE</name>
<keyword evidence="2" id="KW-1185">Reference proteome</keyword>
<evidence type="ECO:0000313" key="2">
    <source>
        <dbReference type="Proteomes" id="UP000499080"/>
    </source>
</evidence>
<proteinExistence type="predicted"/>
<dbReference type="AlphaFoldDB" id="A0A4Y2SD14"/>
<sequence>MAYILKLSPECLKSEFELFHPSPTQRAVENGQWVEFHPLSNVFDGGPVEFHISGSGEEYLDLSQTQLYVKAKILKVDGSPTLKEIKENVLHQIKIGTVNLFLHSLFRQVVVSLNDRLVSNSNNTYPYRSYIETLLNHGFDSKTSQITSEIFHKDSDNGLQKISKFFELSARVDMIGGIHSDLFHQERLLLNLVDVKFKLIRSKPEFCLQGEEGHKVVLEKISLLVRKVRVSPGVILGHVKALEKETAKYPITEHFSKYILFLMEVCEWYKTIFSLVRCLRGSS</sequence>
<dbReference type="GO" id="GO:0009263">
    <property type="term" value="P:deoxyribonucleotide biosynthetic process"/>
    <property type="evidence" value="ECO:0007669"/>
    <property type="project" value="InterPro"/>
</dbReference>
<dbReference type="EMBL" id="BGPR01020968">
    <property type="protein sequence ID" value="GBN85811.1"/>
    <property type="molecule type" value="Genomic_DNA"/>
</dbReference>
<dbReference type="GO" id="GO:0004748">
    <property type="term" value="F:ribonucleoside-diphosphate reductase activity, thioredoxin disulfide as acceptor"/>
    <property type="evidence" value="ECO:0007669"/>
    <property type="project" value="TreeGrafter"/>
</dbReference>
<dbReference type="Proteomes" id="UP000499080">
    <property type="component" value="Unassembled WGS sequence"/>
</dbReference>
<comment type="caution">
    <text evidence="1">The sequence shown here is derived from an EMBL/GenBank/DDBJ whole genome shotgun (WGS) entry which is preliminary data.</text>
</comment>
<organism evidence="1 2">
    <name type="scientific">Araneus ventricosus</name>
    <name type="common">Orbweaver spider</name>
    <name type="synonym">Epeira ventricosa</name>
    <dbReference type="NCBI Taxonomy" id="182803"/>
    <lineage>
        <taxon>Eukaryota</taxon>
        <taxon>Metazoa</taxon>
        <taxon>Ecdysozoa</taxon>
        <taxon>Arthropoda</taxon>
        <taxon>Chelicerata</taxon>
        <taxon>Arachnida</taxon>
        <taxon>Araneae</taxon>
        <taxon>Araneomorphae</taxon>
        <taxon>Entelegynae</taxon>
        <taxon>Araneoidea</taxon>
        <taxon>Araneidae</taxon>
        <taxon>Araneus</taxon>
    </lineage>
</organism>
<evidence type="ECO:0000313" key="1">
    <source>
        <dbReference type="EMBL" id="GBN85811.1"/>
    </source>
</evidence>
<dbReference type="OrthoDB" id="10058988at2759"/>
<protein>
    <submittedName>
        <fullName evidence="1">Uncharacterized protein</fullName>
    </submittedName>
</protein>
<reference evidence="1 2" key="1">
    <citation type="journal article" date="2019" name="Sci. Rep.">
        <title>Orb-weaving spider Araneus ventricosus genome elucidates the spidroin gene catalogue.</title>
        <authorList>
            <person name="Kono N."/>
            <person name="Nakamura H."/>
            <person name="Ohtoshi R."/>
            <person name="Moran D.A.P."/>
            <person name="Shinohara A."/>
            <person name="Yoshida Y."/>
            <person name="Fujiwara M."/>
            <person name="Mori M."/>
            <person name="Tomita M."/>
            <person name="Arakawa K."/>
        </authorList>
    </citation>
    <scope>NUCLEOTIDE SEQUENCE [LARGE SCALE GENOMIC DNA]</scope>
</reference>
<dbReference type="PANTHER" id="PTHR23409">
    <property type="entry name" value="RIBONUCLEOSIDE-DIPHOSPHATE REDUCTASE SMALL CHAIN"/>
    <property type="match status" value="1"/>
</dbReference>
<dbReference type="PANTHER" id="PTHR23409:SF21">
    <property type="entry name" value="CAPSID PROTEIN"/>
    <property type="match status" value="1"/>
</dbReference>
<gene>
    <name evidence="1" type="ORF">AVEN_232635_1</name>
</gene>